<proteinExistence type="predicted"/>
<evidence type="ECO:0000313" key="2">
    <source>
        <dbReference type="Proteomes" id="UP000240883"/>
    </source>
</evidence>
<dbReference type="Proteomes" id="UP000240883">
    <property type="component" value="Unassembled WGS sequence"/>
</dbReference>
<organism evidence="1 2">
    <name type="scientific">Corynespora cassiicola Philippines</name>
    <dbReference type="NCBI Taxonomy" id="1448308"/>
    <lineage>
        <taxon>Eukaryota</taxon>
        <taxon>Fungi</taxon>
        <taxon>Dikarya</taxon>
        <taxon>Ascomycota</taxon>
        <taxon>Pezizomycotina</taxon>
        <taxon>Dothideomycetes</taxon>
        <taxon>Pleosporomycetidae</taxon>
        <taxon>Pleosporales</taxon>
        <taxon>Corynesporascaceae</taxon>
        <taxon>Corynespora</taxon>
    </lineage>
</organism>
<reference evidence="1 2" key="1">
    <citation type="journal article" date="2018" name="Front. Microbiol.">
        <title>Genome-Wide Analysis of Corynespora cassiicola Leaf Fall Disease Putative Effectors.</title>
        <authorList>
            <person name="Lopez D."/>
            <person name="Ribeiro S."/>
            <person name="Label P."/>
            <person name="Fumanal B."/>
            <person name="Venisse J.S."/>
            <person name="Kohler A."/>
            <person name="de Oliveira R.R."/>
            <person name="Labutti K."/>
            <person name="Lipzen A."/>
            <person name="Lail K."/>
            <person name="Bauer D."/>
            <person name="Ohm R.A."/>
            <person name="Barry K.W."/>
            <person name="Spatafora J."/>
            <person name="Grigoriev I.V."/>
            <person name="Martin F.M."/>
            <person name="Pujade-Renaud V."/>
        </authorList>
    </citation>
    <scope>NUCLEOTIDE SEQUENCE [LARGE SCALE GENOMIC DNA]</scope>
    <source>
        <strain evidence="1 2">Philippines</strain>
    </source>
</reference>
<keyword evidence="2" id="KW-1185">Reference proteome</keyword>
<evidence type="ECO:0000313" key="1">
    <source>
        <dbReference type="EMBL" id="PSN60353.1"/>
    </source>
</evidence>
<name>A0A2T2N4J3_CORCC</name>
<dbReference type="EMBL" id="KZ678149">
    <property type="protein sequence ID" value="PSN60353.1"/>
    <property type="molecule type" value="Genomic_DNA"/>
</dbReference>
<protein>
    <submittedName>
        <fullName evidence="1">Uncharacterized protein</fullName>
    </submittedName>
</protein>
<gene>
    <name evidence="1" type="ORF">BS50DRAFT_208190</name>
</gene>
<dbReference type="AlphaFoldDB" id="A0A2T2N4J3"/>
<accession>A0A2T2N4J3</accession>
<sequence length="179" mass="19066">MAMCPVALGGKKVVLGILGTFREGKLGVHAGGGGVATRWMDEEPPPPRGRIPPATANLLGLCRTCAGPASFPRFLVVLVVLVVLVALAHDQPPATASTADMQRVTRGGRSAHRRRAANPGGCIIGGVTAAAGRYRWTLMAGKREHAATGQNYYSKQTPMRRNSRAALWHGTLRKTQRPR</sequence>